<dbReference type="Gene3D" id="3.30.530.80">
    <property type="match status" value="1"/>
</dbReference>
<name>A0ABW2YTH3_9SPHI</name>
<keyword evidence="4" id="KW-1185">Reference proteome</keyword>
<evidence type="ECO:0000259" key="2">
    <source>
        <dbReference type="Pfam" id="PF14730"/>
    </source>
</evidence>
<dbReference type="InterPro" id="IPR027823">
    <property type="entry name" value="DUF4468"/>
</dbReference>
<evidence type="ECO:0000256" key="1">
    <source>
        <dbReference type="SAM" id="SignalP"/>
    </source>
</evidence>
<evidence type="ECO:0000313" key="4">
    <source>
        <dbReference type="Proteomes" id="UP001596958"/>
    </source>
</evidence>
<proteinExistence type="predicted"/>
<dbReference type="EMBL" id="JBHTHU010000005">
    <property type="protein sequence ID" value="MFD0749737.1"/>
    <property type="molecule type" value="Genomic_DNA"/>
</dbReference>
<gene>
    <name evidence="3" type="ORF">ACFQZS_06265</name>
</gene>
<feature type="signal peptide" evidence="1">
    <location>
        <begin position="1"/>
        <end position="20"/>
    </location>
</feature>
<evidence type="ECO:0000313" key="3">
    <source>
        <dbReference type="EMBL" id="MFD0749737.1"/>
    </source>
</evidence>
<protein>
    <submittedName>
        <fullName evidence="3">DUF4468 domain-containing protein</fullName>
    </submittedName>
</protein>
<dbReference type="RefSeq" id="WP_377098366.1">
    <property type="nucleotide sequence ID" value="NZ_JBHTHU010000005.1"/>
</dbReference>
<feature type="chain" id="PRO_5045378948" evidence="1">
    <location>
        <begin position="21"/>
        <end position="196"/>
    </location>
</feature>
<sequence length="196" mass="21925">MKKIVLATLCLIFKLATASAQSDSLVMDEHNKYIYYQVVAQPATSADSLQARALTFAKKAFETSKLKFKDSDKGTIRATGGVLVSKKSSVAMHEDARIDYTMTIEVKDNRYRYWFTDFVIVPYARDRYANFVPVTGKNVALENGLSTLSKKDLDGYMAKLFANVKNIGNKLTTYMKAPVAPVKKEVKKTSIPATNW</sequence>
<keyword evidence="1" id="KW-0732">Signal</keyword>
<dbReference type="Pfam" id="PF14730">
    <property type="entry name" value="DUF4468"/>
    <property type="match status" value="1"/>
</dbReference>
<reference evidence="4" key="1">
    <citation type="journal article" date="2019" name="Int. J. Syst. Evol. Microbiol.">
        <title>The Global Catalogue of Microorganisms (GCM) 10K type strain sequencing project: providing services to taxonomists for standard genome sequencing and annotation.</title>
        <authorList>
            <consortium name="The Broad Institute Genomics Platform"/>
            <consortium name="The Broad Institute Genome Sequencing Center for Infectious Disease"/>
            <person name="Wu L."/>
            <person name="Ma J."/>
        </authorList>
    </citation>
    <scope>NUCLEOTIDE SEQUENCE [LARGE SCALE GENOMIC DNA]</scope>
    <source>
        <strain evidence="4">CCUG 63418</strain>
    </source>
</reference>
<accession>A0ABW2YTH3</accession>
<feature type="domain" description="DUF4468" evidence="2">
    <location>
        <begin position="35"/>
        <end position="119"/>
    </location>
</feature>
<organism evidence="3 4">
    <name type="scientific">Mucilaginibacter calamicampi</name>
    <dbReference type="NCBI Taxonomy" id="1302352"/>
    <lineage>
        <taxon>Bacteria</taxon>
        <taxon>Pseudomonadati</taxon>
        <taxon>Bacteroidota</taxon>
        <taxon>Sphingobacteriia</taxon>
        <taxon>Sphingobacteriales</taxon>
        <taxon>Sphingobacteriaceae</taxon>
        <taxon>Mucilaginibacter</taxon>
    </lineage>
</organism>
<dbReference type="Proteomes" id="UP001596958">
    <property type="component" value="Unassembled WGS sequence"/>
</dbReference>
<comment type="caution">
    <text evidence="3">The sequence shown here is derived from an EMBL/GenBank/DDBJ whole genome shotgun (WGS) entry which is preliminary data.</text>
</comment>